<feature type="binding site" evidence="11">
    <location>
        <position position="449"/>
    </location>
    <ligand>
        <name>Mn(2+)</name>
        <dbReference type="ChEBI" id="CHEBI:29035"/>
    </ligand>
</feature>
<gene>
    <name evidence="14" type="ORF">WQ57_05805</name>
</gene>
<dbReference type="GO" id="GO:0005886">
    <property type="term" value="C:plasma membrane"/>
    <property type="evidence" value="ECO:0007669"/>
    <property type="project" value="UniProtKB-SubCell"/>
</dbReference>
<dbReference type="CDD" id="cd16015">
    <property type="entry name" value="LTA_synthase"/>
    <property type="match status" value="1"/>
</dbReference>
<feature type="transmembrane region" description="Helical" evidence="12">
    <location>
        <begin position="7"/>
        <end position="27"/>
    </location>
</feature>
<keyword evidence="6 12" id="KW-1133">Transmembrane helix</keyword>
<evidence type="ECO:0000256" key="6">
    <source>
        <dbReference type="ARBA" id="ARBA00022989"/>
    </source>
</evidence>
<reference evidence="14 15" key="1">
    <citation type="submission" date="2015-04" db="EMBL/GenBank/DDBJ databases">
        <title>Taxonomic description and genome sequence of Bacillus campisalis sp. nov., a novel member of the genus Bacillus isolated from solar saltern.</title>
        <authorList>
            <person name="Mathan Kumar R."/>
            <person name="Kaur G."/>
            <person name="Kumar A."/>
            <person name="Singh N.K."/>
            <person name="Kaur N."/>
            <person name="Kumar N."/>
            <person name="Mayilraj S."/>
        </authorList>
    </citation>
    <scope>NUCLEOTIDE SEQUENCE [LARGE SCALE GENOMIC DNA]</scope>
    <source>
        <strain evidence="14 15">SA2-6</strain>
    </source>
</reference>
<accession>A0A0M2T228</accession>
<evidence type="ECO:0000313" key="14">
    <source>
        <dbReference type="EMBL" id="KKK38865.1"/>
    </source>
</evidence>
<evidence type="ECO:0000256" key="8">
    <source>
        <dbReference type="PIRNR" id="PIRNR005091"/>
    </source>
</evidence>
<evidence type="ECO:0000256" key="5">
    <source>
        <dbReference type="ARBA" id="ARBA00022692"/>
    </source>
</evidence>
<evidence type="ECO:0000256" key="9">
    <source>
        <dbReference type="PIRSR" id="PIRSR005091-1"/>
    </source>
</evidence>
<feature type="transmembrane region" description="Helical" evidence="12">
    <location>
        <begin position="108"/>
        <end position="126"/>
    </location>
</feature>
<feature type="active site" evidence="9">
    <location>
        <position position="271"/>
    </location>
</feature>
<feature type="binding site" evidence="11">
    <location>
        <position position="229"/>
    </location>
    <ligand>
        <name>Mn(2+)</name>
        <dbReference type="ChEBI" id="CHEBI:29035"/>
    </ligand>
</feature>
<proteinExistence type="inferred from homology"/>
<dbReference type="Proteomes" id="UP000034166">
    <property type="component" value="Unassembled WGS sequence"/>
</dbReference>
<evidence type="ECO:0000256" key="2">
    <source>
        <dbReference type="ARBA" id="ARBA00004936"/>
    </source>
</evidence>
<dbReference type="InterPro" id="IPR017850">
    <property type="entry name" value="Alkaline_phosphatase_core_sf"/>
</dbReference>
<dbReference type="PANTHER" id="PTHR47371:SF3">
    <property type="entry name" value="PHOSPHOGLYCEROL TRANSFERASE I"/>
    <property type="match status" value="1"/>
</dbReference>
<keyword evidence="15" id="KW-1185">Reference proteome</keyword>
<keyword evidence="4 8" id="KW-1003">Cell membrane</keyword>
<feature type="binding site" evidence="11">
    <location>
        <position position="271"/>
    </location>
    <ligand>
        <name>Mn(2+)</name>
        <dbReference type="ChEBI" id="CHEBI:29035"/>
    </ligand>
</feature>
<dbReference type="Pfam" id="PF00884">
    <property type="entry name" value="Sulfatase"/>
    <property type="match status" value="1"/>
</dbReference>
<dbReference type="RefSeq" id="WP_046522799.1">
    <property type="nucleotide sequence ID" value="NZ_LAYY01000005.1"/>
</dbReference>
<comment type="subcellular location">
    <subcellularLocation>
        <location evidence="1">Cell membrane</location>
        <topology evidence="1">Multi-pass membrane protein</topology>
    </subcellularLocation>
</comment>
<feature type="binding site" evidence="11">
    <location>
        <position position="450"/>
    </location>
    <ligand>
        <name>Mn(2+)</name>
        <dbReference type="ChEBI" id="CHEBI:29035"/>
    </ligand>
</feature>
<dbReference type="InterPro" id="IPR012160">
    <property type="entry name" value="LtaS-like"/>
</dbReference>
<feature type="transmembrane region" description="Helical" evidence="12">
    <location>
        <begin position="60"/>
        <end position="80"/>
    </location>
</feature>
<evidence type="ECO:0000259" key="13">
    <source>
        <dbReference type="Pfam" id="PF00884"/>
    </source>
</evidence>
<name>A0A0M2T228_9BACI</name>
<dbReference type="OrthoDB" id="5901192at2"/>
<evidence type="ECO:0000313" key="15">
    <source>
        <dbReference type="Proteomes" id="UP000034166"/>
    </source>
</evidence>
<sequence length="601" mass="66769">MESKWNIFTSATFFMLVLKVLFVRQLIIGEIHVPGVLAEISLLFLLIVLIAAADGKRANPLLLAVNLLISVVSLTAIIYFDYYNSIITYKALGQADQLGDVGDSIAALFKYRYLLLFADFLVLPFLMKRRVSFRLKRWVLVGVLVLAGVFVANGVRNARGTLSEISQFNQLGLVGYQLMEGLSGMSAAFRGDVEVTPEMVAEQQRNRVRGGVELAGIAKGKNVIVVQLESVQDLLVNKKIGGREITPNLNRLAADGMYFPNFYTQVGKGNTSDAEFITNTSVYALGDTPMTAAIAGKEMRGLPVILGEAGYHTATFHANDVSFWNREEMYKSLSFQEFYDKSYFGKEDFIAYGTSDEIFYEKSMVKLREFRDEGRPFYVNLIALSSHFPYELPEEKKKLVMGLPEEFDGSIVGKYIQSVNYADYALGKLVEQLKTDGLYEESVMVVYGDHQGLQTKNDHDKELVRKLLGREYHGLLDHLNVPLVLRVPGAAGGKIVEMTGGLVDIYPTLANLLGLDLGREVVFGTDLMNAKENLIGVRFYAPTGTYLDSTYGFSPGETRDSGELTTIADRTTKPAGQAALKQLDWILKYLSLSDEYVNGLK</sequence>
<evidence type="ECO:0000256" key="10">
    <source>
        <dbReference type="PIRSR" id="PIRSR005091-2"/>
    </source>
</evidence>
<evidence type="ECO:0000256" key="11">
    <source>
        <dbReference type="PIRSR" id="PIRSR005091-3"/>
    </source>
</evidence>
<dbReference type="InterPro" id="IPR000917">
    <property type="entry name" value="Sulfatase_N"/>
</dbReference>
<feature type="transmembrane region" description="Helical" evidence="12">
    <location>
        <begin position="138"/>
        <end position="155"/>
    </location>
</feature>
<evidence type="ECO:0000256" key="4">
    <source>
        <dbReference type="ARBA" id="ARBA00022475"/>
    </source>
</evidence>
<dbReference type="PIRSF" id="PIRSF005091">
    <property type="entry name" value="Mmb_sulf_HI1246"/>
    <property type="match status" value="1"/>
</dbReference>
<organism evidence="14 15">
    <name type="scientific">Mesobacillus campisalis</name>
    <dbReference type="NCBI Taxonomy" id="1408103"/>
    <lineage>
        <taxon>Bacteria</taxon>
        <taxon>Bacillati</taxon>
        <taxon>Bacillota</taxon>
        <taxon>Bacilli</taxon>
        <taxon>Bacillales</taxon>
        <taxon>Bacillaceae</taxon>
        <taxon>Mesobacillus</taxon>
    </lineage>
</organism>
<dbReference type="Gene3D" id="3.40.720.10">
    <property type="entry name" value="Alkaline Phosphatase, subunit A"/>
    <property type="match status" value="1"/>
</dbReference>
<feature type="domain" description="Sulfatase N-terminal" evidence="13">
    <location>
        <begin position="221"/>
        <end position="514"/>
    </location>
</feature>
<evidence type="ECO:0000256" key="7">
    <source>
        <dbReference type="ARBA" id="ARBA00023136"/>
    </source>
</evidence>
<comment type="pathway">
    <text evidence="2">Cell wall biogenesis; lipoteichoic acid biosynthesis.</text>
</comment>
<evidence type="ECO:0000256" key="3">
    <source>
        <dbReference type="ARBA" id="ARBA00009983"/>
    </source>
</evidence>
<dbReference type="PATRIC" id="fig|1408103.3.peg.1302"/>
<dbReference type="GO" id="GO:0046872">
    <property type="term" value="F:metal ion binding"/>
    <property type="evidence" value="ECO:0007669"/>
    <property type="project" value="UniProtKB-KW"/>
</dbReference>
<dbReference type="InterPro" id="IPR050448">
    <property type="entry name" value="OpgB/LTA_synthase_biosynth"/>
</dbReference>
<evidence type="ECO:0000256" key="1">
    <source>
        <dbReference type="ARBA" id="ARBA00004651"/>
    </source>
</evidence>
<feature type="transmembrane region" description="Helical" evidence="12">
    <location>
        <begin position="33"/>
        <end position="53"/>
    </location>
</feature>
<comment type="similarity">
    <text evidence="3 8">Belongs to the LTA synthase family.</text>
</comment>
<keyword evidence="10" id="KW-0464">Manganese</keyword>
<dbReference type="AlphaFoldDB" id="A0A0M2T228"/>
<keyword evidence="10" id="KW-0479">Metal-binding</keyword>
<keyword evidence="5 12" id="KW-0812">Transmembrane</keyword>
<keyword evidence="7 8" id="KW-0472">Membrane</keyword>
<comment type="caution">
    <text evidence="14">The sequence shown here is derived from an EMBL/GenBank/DDBJ whole genome shotgun (WGS) entry which is preliminary data.</text>
</comment>
<evidence type="ECO:0000256" key="12">
    <source>
        <dbReference type="SAM" id="Phobius"/>
    </source>
</evidence>
<dbReference type="SUPFAM" id="SSF53649">
    <property type="entry name" value="Alkaline phosphatase-like"/>
    <property type="match status" value="1"/>
</dbReference>
<protein>
    <recommendedName>
        <fullName evidence="13">Sulfatase N-terminal domain-containing protein</fullName>
    </recommendedName>
</protein>
<dbReference type="Gene3D" id="3.30.1120.170">
    <property type="match status" value="1"/>
</dbReference>
<dbReference type="PANTHER" id="PTHR47371">
    <property type="entry name" value="LIPOTEICHOIC ACID SYNTHASE"/>
    <property type="match status" value="1"/>
</dbReference>
<feature type="binding site" evidence="10">
    <location>
        <position position="387"/>
    </location>
    <ligand>
        <name>substrate</name>
    </ligand>
</feature>
<dbReference type="EMBL" id="LAYY01000005">
    <property type="protein sequence ID" value="KKK38865.1"/>
    <property type="molecule type" value="Genomic_DNA"/>
</dbReference>